<dbReference type="SUPFAM" id="SSF52799">
    <property type="entry name" value="(Phosphotyrosine protein) phosphatases II"/>
    <property type="match status" value="1"/>
</dbReference>
<reference evidence="2 3" key="1">
    <citation type="submission" date="2019-10" db="EMBL/GenBank/DDBJ databases">
        <title>Assembly and Annotation for the nematode Trichostrongylus colubriformis.</title>
        <authorList>
            <person name="Martin J."/>
        </authorList>
    </citation>
    <scope>NUCLEOTIDE SEQUENCE [LARGE SCALE GENOMIC DNA]</scope>
    <source>
        <strain evidence="2">G859</strain>
        <tissue evidence="2">Whole worm</tissue>
    </source>
</reference>
<dbReference type="EMBL" id="WIXE01010009">
    <property type="protein sequence ID" value="KAK5977947.1"/>
    <property type="molecule type" value="Genomic_DNA"/>
</dbReference>
<sequence length="360" mass="41445">MTDVFRKNQRYLADGSSYLTPRMGGFHENRLIRCVREREKEIRTKHVVTDVGGKTPSQDMKVDRWFLTRFSIENAYGGLCEEFFSLDGGPSAWETQTGKGNPFIATPNGGNTNRQLKINAQRIGPLFQGEYLASEGPTMSSVFDFWCMVWQEKVERILSVNFPHEERLYPAIYDPCKETIQYWPIEIGKTVAYMPFKITCIDTRMMISPGIRAVKPNDMVYRVTQLRISYSNPIGDPEPDREIVHMCYYRWPDGCLPIPWPVTTASYAATALRIIDIVERGVVEKLREKRARAVMNPWQYAYINVVVAEKALQCGALSSCVGGHNVRQLIDRMWTDLFDEVHRQFQGNILTYTPEMMYSS</sequence>
<proteinExistence type="predicted"/>
<accession>A0AAN8FFS6</accession>
<dbReference type="InterPro" id="IPR052782">
    <property type="entry name" value="Oocyte-zygote_transition_reg"/>
</dbReference>
<evidence type="ECO:0000313" key="3">
    <source>
        <dbReference type="Proteomes" id="UP001331761"/>
    </source>
</evidence>
<dbReference type="AlphaFoldDB" id="A0AAN8FFS6"/>
<dbReference type="PANTHER" id="PTHR46163">
    <property type="entry name" value="TYROSINE-PROTEIN PHOSPHATASE-RELATED"/>
    <property type="match status" value="1"/>
</dbReference>
<dbReference type="InterPro" id="IPR029021">
    <property type="entry name" value="Prot-tyrosine_phosphatase-like"/>
</dbReference>
<protein>
    <submittedName>
        <fullName evidence="2">Tyrosine-protein phosphatase domain-containing protein</fullName>
    </submittedName>
</protein>
<organism evidence="2 3">
    <name type="scientific">Trichostrongylus colubriformis</name>
    <name type="common">Black scour worm</name>
    <dbReference type="NCBI Taxonomy" id="6319"/>
    <lineage>
        <taxon>Eukaryota</taxon>
        <taxon>Metazoa</taxon>
        <taxon>Ecdysozoa</taxon>
        <taxon>Nematoda</taxon>
        <taxon>Chromadorea</taxon>
        <taxon>Rhabditida</taxon>
        <taxon>Rhabditina</taxon>
        <taxon>Rhabditomorpha</taxon>
        <taxon>Strongyloidea</taxon>
        <taxon>Trichostrongylidae</taxon>
        <taxon>Trichostrongylus</taxon>
    </lineage>
</organism>
<name>A0AAN8FFS6_TRICO</name>
<evidence type="ECO:0000259" key="1">
    <source>
        <dbReference type="PROSITE" id="PS50055"/>
    </source>
</evidence>
<evidence type="ECO:0000313" key="2">
    <source>
        <dbReference type="EMBL" id="KAK5977947.1"/>
    </source>
</evidence>
<dbReference type="Pfam" id="PF00102">
    <property type="entry name" value="Y_phosphatase"/>
    <property type="match status" value="1"/>
</dbReference>
<keyword evidence="3" id="KW-1185">Reference proteome</keyword>
<dbReference type="Gene3D" id="3.90.190.10">
    <property type="entry name" value="Protein tyrosine phosphatase superfamily"/>
    <property type="match status" value="1"/>
</dbReference>
<gene>
    <name evidence="2" type="ORF">GCK32_001974</name>
</gene>
<feature type="domain" description="Tyrosine-protein phosphatase" evidence="1">
    <location>
        <begin position="118"/>
        <end position="259"/>
    </location>
</feature>
<dbReference type="PRINTS" id="PR00700">
    <property type="entry name" value="PRTYPHPHTASE"/>
</dbReference>
<dbReference type="Proteomes" id="UP001331761">
    <property type="component" value="Unassembled WGS sequence"/>
</dbReference>
<dbReference type="PROSITE" id="PS50055">
    <property type="entry name" value="TYR_PHOSPHATASE_PTP"/>
    <property type="match status" value="1"/>
</dbReference>
<dbReference type="GO" id="GO:0004725">
    <property type="term" value="F:protein tyrosine phosphatase activity"/>
    <property type="evidence" value="ECO:0007669"/>
    <property type="project" value="InterPro"/>
</dbReference>
<comment type="caution">
    <text evidence="2">The sequence shown here is derived from an EMBL/GenBank/DDBJ whole genome shotgun (WGS) entry which is preliminary data.</text>
</comment>
<dbReference type="InterPro" id="IPR000242">
    <property type="entry name" value="PTP_cat"/>
</dbReference>
<dbReference type="SMART" id="SM00194">
    <property type="entry name" value="PTPc"/>
    <property type="match status" value="1"/>
</dbReference>